<evidence type="ECO:0000256" key="2">
    <source>
        <dbReference type="ARBA" id="ARBA00023134"/>
    </source>
</evidence>
<dbReference type="AlphaFoldDB" id="A0A2P8DIC4"/>
<dbReference type="InterPro" id="IPR027417">
    <property type="entry name" value="P-loop_NTPase"/>
</dbReference>
<keyword evidence="1" id="KW-0547">Nucleotide-binding</keyword>
<feature type="domain" description="Tr-type G" evidence="3">
    <location>
        <begin position="21"/>
        <end position="297"/>
    </location>
</feature>
<comment type="caution">
    <text evidence="4">The sequence shown here is derived from an EMBL/GenBank/DDBJ whole genome shotgun (WGS) entry which is preliminary data.</text>
</comment>
<dbReference type="NCBIfam" id="NF009377">
    <property type="entry name" value="PRK12740.1-1"/>
    <property type="match status" value="1"/>
</dbReference>
<keyword evidence="2" id="KW-0342">GTP-binding</keyword>
<dbReference type="Proteomes" id="UP000243528">
    <property type="component" value="Unassembled WGS sequence"/>
</dbReference>
<reference evidence="4 5" key="1">
    <citation type="submission" date="2018-03" db="EMBL/GenBank/DDBJ databases">
        <title>Genomic Encyclopedia of Archaeal and Bacterial Type Strains, Phase II (KMG-II): from individual species to whole genera.</title>
        <authorList>
            <person name="Goeker M."/>
        </authorList>
    </citation>
    <scope>NUCLEOTIDE SEQUENCE [LARGE SCALE GENOMIC DNA]</scope>
    <source>
        <strain evidence="4 5">DSM 45211</strain>
    </source>
</reference>
<dbReference type="SMART" id="SM00889">
    <property type="entry name" value="EFG_IV"/>
    <property type="match status" value="1"/>
</dbReference>
<dbReference type="InterPro" id="IPR047872">
    <property type="entry name" value="EFG_IV"/>
</dbReference>
<dbReference type="SMART" id="SM00838">
    <property type="entry name" value="EFG_C"/>
    <property type="match status" value="1"/>
</dbReference>
<dbReference type="GO" id="GO:0003924">
    <property type="term" value="F:GTPase activity"/>
    <property type="evidence" value="ECO:0007669"/>
    <property type="project" value="InterPro"/>
</dbReference>
<dbReference type="InterPro" id="IPR000640">
    <property type="entry name" value="EFG_V-like"/>
</dbReference>
<dbReference type="CDD" id="cd01434">
    <property type="entry name" value="EFG_mtEFG1_IV"/>
    <property type="match status" value="1"/>
</dbReference>
<gene>
    <name evidence="4" type="ORF">CLV30_12432</name>
</gene>
<dbReference type="InterPro" id="IPR005225">
    <property type="entry name" value="Small_GTP-bd"/>
</dbReference>
<dbReference type="Gene3D" id="3.30.70.870">
    <property type="entry name" value="Elongation Factor G (Translational Gtpase), domain 3"/>
    <property type="match status" value="1"/>
</dbReference>
<dbReference type="SUPFAM" id="SSF54980">
    <property type="entry name" value="EF-G C-terminal domain-like"/>
    <property type="match status" value="2"/>
</dbReference>
<dbReference type="Pfam" id="PF14492">
    <property type="entry name" value="EFG_III"/>
    <property type="match status" value="1"/>
</dbReference>
<dbReference type="Gene3D" id="3.30.70.240">
    <property type="match status" value="1"/>
</dbReference>
<dbReference type="FunFam" id="2.40.30.10:FF:000151">
    <property type="entry name" value="Translation elongation factor EF-G"/>
    <property type="match status" value="1"/>
</dbReference>
<sequence length="715" mass="76151">MATRNVTGGPAESGAPSADELDVRNVVLVGHAGSGKTTLVEALLFASGTIHRTGTIVDGTTVSDHDDTEIRQQRSVNLSVAPLVHDQVKINLLDTPGYADFVGELRAGLRAADCALFVVSTAEPLDGATRLLWDECTAVDMPRAVVLTKLDHPRSDYEGTLAAVREALGDKALPLYLPTAHAGEANVPTALIGMLSGRVFDYASGSRAERDPDADESARLAAARGELIEGVIEESEDETLMDRYLAGDEIDPNVLIDDLERAVARGSFHPVVPVCADTGLGTQELLEVMAGAFPSPAEHPMPDVTTVGGRQRTDLSCDPSGPMMAEVVKTTSDPYVGRLSLVRVFSGSLRPDATVHVSGHFLTERGHEEHDEDERIGALSCPLGKTQRTVASARAGDIVAVAKLSRAETGDTLSGVDDPLLMRPWTMPDPLLPVAVVPRAKADEDKLSQGLTRLAAEDPTLRIENNPETHQLVLWTMGEAHADVVIERLVARFGVHVDRVDLRVPLRETLSGHGAGRGKHVKQTGGHGQYAVCEIEAEPLPEGSGFEFVDKVVGGAVPRQFIPSVEKGVRAQMERGTSAAAYPMVDIRVTLVDGKAHSVDSSDMAFQTAGGLALREAAAAAGVSLLEPLDEVGIMVPDDYVGTVMGDLAGRRGRVLGTESVGLGRTVVRAEVPQTEIVRYAVDLRAMSHGTGTFTRHYARYEPMPRTIADKLLTA</sequence>
<dbReference type="Gene3D" id="3.40.50.300">
    <property type="entry name" value="P-loop containing nucleotide triphosphate hydrolases"/>
    <property type="match status" value="1"/>
</dbReference>
<dbReference type="RefSeq" id="WP_106539518.1">
    <property type="nucleotide sequence ID" value="NZ_PYGE01000024.1"/>
</dbReference>
<dbReference type="GO" id="GO:0005525">
    <property type="term" value="F:GTP binding"/>
    <property type="evidence" value="ECO:0007669"/>
    <property type="project" value="UniProtKB-KW"/>
</dbReference>
<dbReference type="GO" id="GO:0032790">
    <property type="term" value="P:ribosome disassembly"/>
    <property type="evidence" value="ECO:0007669"/>
    <property type="project" value="TreeGrafter"/>
</dbReference>
<dbReference type="CDD" id="cd04170">
    <property type="entry name" value="EF-G_bact"/>
    <property type="match status" value="1"/>
</dbReference>
<dbReference type="Gene3D" id="3.30.230.10">
    <property type="match status" value="1"/>
</dbReference>
<dbReference type="InterPro" id="IPR035649">
    <property type="entry name" value="EFG_V"/>
</dbReference>
<organism evidence="4 5">
    <name type="scientific">Haloactinopolyspora alba</name>
    <dbReference type="NCBI Taxonomy" id="648780"/>
    <lineage>
        <taxon>Bacteria</taxon>
        <taxon>Bacillati</taxon>
        <taxon>Actinomycetota</taxon>
        <taxon>Actinomycetes</taxon>
        <taxon>Jiangellales</taxon>
        <taxon>Jiangellaceae</taxon>
        <taxon>Haloactinopolyspora</taxon>
    </lineage>
</organism>
<dbReference type="CDD" id="cd03713">
    <property type="entry name" value="EFG_mtEFG_C"/>
    <property type="match status" value="1"/>
</dbReference>
<dbReference type="PRINTS" id="PR00315">
    <property type="entry name" value="ELONGATNFCT"/>
</dbReference>
<dbReference type="OrthoDB" id="9801472at2"/>
<dbReference type="SUPFAM" id="SSF54211">
    <property type="entry name" value="Ribosomal protein S5 domain 2-like"/>
    <property type="match status" value="1"/>
</dbReference>
<dbReference type="Pfam" id="PF22042">
    <property type="entry name" value="EF-G_D2"/>
    <property type="match status" value="1"/>
</dbReference>
<dbReference type="NCBIfam" id="TIGR00231">
    <property type="entry name" value="small_GTP"/>
    <property type="match status" value="1"/>
</dbReference>
<dbReference type="InterPro" id="IPR009000">
    <property type="entry name" value="Transl_B-barrel_sf"/>
</dbReference>
<dbReference type="Pfam" id="PF03764">
    <property type="entry name" value="EFG_IV"/>
    <property type="match status" value="1"/>
</dbReference>
<evidence type="ECO:0000256" key="1">
    <source>
        <dbReference type="ARBA" id="ARBA00022741"/>
    </source>
</evidence>
<dbReference type="Gene3D" id="2.40.30.10">
    <property type="entry name" value="Translation factors"/>
    <property type="match status" value="1"/>
</dbReference>
<dbReference type="InterPro" id="IPR035647">
    <property type="entry name" value="EFG_III/V"/>
</dbReference>
<evidence type="ECO:0000313" key="4">
    <source>
        <dbReference type="EMBL" id="PSK96948.1"/>
    </source>
</evidence>
<dbReference type="Pfam" id="PF00009">
    <property type="entry name" value="GTP_EFTU"/>
    <property type="match status" value="1"/>
</dbReference>
<evidence type="ECO:0000259" key="3">
    <source>
        <dbReference type="PROSITE" id="PS51722"/>
    </source>
</evidence>
<dbReference type="EMBL" id="PYGE01000024">
    <property type="protein sequence ID" value="PSK96948.1"/>
    <property type="molecule type" value="Genomic_DNA"/>
</dbReference>
<dbReference type="PROSITE" id="PS51722">
    <property type="entry name" value="G_TR_2"/>
    <property type="match status" value="1"/>
</dbReference>
<dbReference type="NCBIfam" id="NF009381">
    <property type="entry name" value="PRK12740.1-5"/>
    <property type="match status" value="1"/>
</dbReference>
<dbReference type="InterPro" id="IPR005517">
    <property type="entry name" value="Transl_elong_EFG/EF2_IV"/>
</dbReference>
<keyword evidence="5" id="KW-1185">Reference proteome</keyword>
<dbReference type="InterPro" id="IPR000795">
    <property type="entry name" value="T_Tr_GTP-bd_dom"/>
</dbReference>
<name>A0A2P8DIC4_9ACTN</name>
<dbReference type="PANTHER" id="PTHR43261:SF6">
    <property type="entry name" value="ELONGATION FACTOR G-LIKE PROTEIN"/>
    <property type="match status" value="1"/>
</dbReference>
<dbReference type="InterPro" id="IPR009022">
    <property type="entry name" value="EFG_III"/>
</dbReference>
<proteinExistence type="predicted"/>
<dbReference type="CDD" id="cd16262">
    <property type="entry name" value="EFG_III"/>
    <property type="match status" value="1"/>
</dbReference>
<dbReference type="PANTHER" id="PTHR43261">
    <property type="entry name" value="TRANSLATION ELONGATION FACTOR G-RELATED"/>
    <property type="match status" value="1"/>
</dbReference>
<dbReference type="InterPro" id="IPR041095">
    <property type="entry name" value="EFG_II"/>
</dbReference>
<dbReference type="GO" id="GO:0003746">
    <property type="term" value="F:translation elongation factor activity"/>
    <property type="evidence" value="ECO:0007669"/>
    <property type="project" value="UniProtKB-KW"/>
</dbReference>
<dbReference type="Pfam" id="PF00679">
    <property type="entry name" value="EFG_C"/>
    <property type="match status" value="1"/>
</dbReference>
<dbReference type="FunFam" id="3.30.70.240:FF:000001">
    <property type="entry name" value="Elongation factor G"/>
    <property type="match status" value="1"/>
</dbReference>
<keyword evidence="4" id="KW-0648">Protein biosynthesis</keyword>
<dbReference type="InterPro" id="IPR053905">
    <property type="entry name" value="EF-G-like_DII"/>
</dbReference>
<dbReference type="InterPro" id="IPR020568">
    <property type="entry name" value="Ribosomal_Su5_D2-typ_SF"/>
</dbReference>
<dbReference type="InterPro" id="IPR014721">
    <property type="entry name" value="Ribsml_uS5_D2-typ_fold_subgr"/>
</dbReference>
<accession>A0A2P8DIC4</accession>
<evidence type="ECO:0000313" key="5">
    <source>
        <dbReference type="Proteomes" id="UP000243528"/>
    </source>
</evidence>
<dbReference type="SUPFAM" id="SSF52540">
    <property type="entry name" value="P-loop containing nucleoside triphosphate hydrolases"/>
    <property type="match status" value="1"/>
</dbReference>
<dbReference type="SUPFAM" id="SSF50447">
    <property type="entry name" value="Translation proteins"/>
    <property type="match status" value="1"/>
</dbReference>
<protein>
    <submittedName>
        <fullName evidence="4">Translation elongation factor 2 (EF-2/EF-G)</fullName>
    </submittedName>
</protein>
<keyword evidence="4" id="KW-0251">Elongation factor</keyword>